<dbReference type="InterPro" id="IPR007115">
    <property type="entry name" value="6-PTP_synth/QueD"/>
</dbReference>
<gene>
    <name evidence="11" type="ordered locus">Dred_1754</name>
</gene>
<dbReference type="Gene3D" id="3.30.479.10">
    <property type="entry name" value="6-pyruvoyl tetrahydropterin synthase/QueD"/>
    <property type="match status" value="1"/>
</dbReference>
<feature type="binding site" evidence="10">
    <location>
        <position position="14"/>
    </location>
    <ligand>
        <name>Zn(2+)</name>
        <dbReference type="ChEBI" id="CHEBI:29105"/>
    </ligand>
</feature>
<feature type="binding site" evidence="10">
    <location>
        <position position="27"/>
    </location>
    <ligand>
        <name>Zn(2+)</name>
        <dbReference type="ChEBI" id="CHEBI:29105"/>
    </ligand>
</feature>
<dbReference type="PANTHER" id="PTHR12589">
    <property type="entry name" value="PYRUVOYL TETRAHYDROBIOPTERIN SYNTHASE"/>
    <property type="match status" value="1"/>
</dbReference>
<comment type="similarity">
    <text evidence="2 8">Belongs to the PTPS family. QueD subfamily.</text>
</comment>
<evidence type="ECO:0000313" key="11">
    <source>
        <dbReference type="EMBL" id="ABO50279.1"/>
    </source>
</evidence>
<dbReference type="EMBL" id="CP000612">
    <property type="protein sequence ID" value="ABO50279.1"/>
    <property type="molecule type" value="Genomic_DNA"/>
</dbReference>
<proteinExistence type="inferred from homology"/>
<keyword evidence="12" id="KW-1185">Reference proteome</keyword>
<dbReference type="AlphaFoldDB" id="A4J5C6"/>
<feature type="active site" description="Charge relay system" evidence="9">
    <location>
        <position position="116"/>
    </location>
</feature>
<dbReference type="HOGENOM" id="CLU_111016_6_3_9"/>
<dbReference type="Proteomes" id="UP000001556">
    <property type="component" value="Chromosome"/>
</dbReference>
<comment type="pathway">
    <text evidence="1 8">Purine metabolism; 7-cyano-7-deazaguanine biosynthesis.</text>
</comment>
<evidence type="ECO:0000256" key="9">
    <source>
        <dbReference type="PIRSR" id="PIRSR006113-1"/>
    </source>
</evidence>
<dbReference type="eggNOG" id="COG0720">
    <property type="taxonomic scope" value="Bacteria"/>
</dbReference>
<dbReference type="OrthoDB" id="9804698at2"/>
<keyword evidence="8" id="KW-0671">Queuosine biosynthesis</keyword>
<evidence type="ECO:0000256" key="8">
    <source>
        <dbReference type="PIRNR" id="PIRNR006113"/>
    </source>
</evidence>
<feature type="active site" description="Proton acceptor" evidence="9">
    <location>
        <position position="23"/>
    </location>
</feature>
<keyword evidence="5 8" id="KW-0862">Zinc</keyword>
<dbReference type="STRING" id="349161.Dred_1754"/>
<dbReference type="EC" id="4.-.-.-" evidence="8"/>
<dbReference type="GO" id="GO:0008616">
    <property type="term" value="P:tRNA queuosine(34) biosynthetic process"/>
    <property type="evidence" value="ECO:0007669"/>
    <property type="project" value="UniProtKB-KW"/>
</dbReference>
<evidence type="ECO:0000256" key="10">
    <source>
        <dbReference type="PIRSR" id="PIRSR006113-2"/>
    </source>
</evidence>
<evidence type="ECO:0000256" key="2">
    <source>
        <dbReference type="ARBA" id="ARBA00008900"/>
    </source>
</evidence>
<accession>A4J5C6</accession>
<dbReference type="PANTHER" id="PTHR12589:SF7">
    <property type="entry name" value="6-PYRUVOYL TETRAHYDROBIOPTERIN SYNTHASE"/>
    <property type="match status" value="1"/>
</dbReference>
<dbReference type="KEGG" id="drm:Dred_1754"/>
<evidence type="ECO:0000256" key="5">
    <source>
        <dbReference type="ARBA" id="ARBA00022833"/>
    </source>
</evidence>
<reference evidence="11 12" key="1">
    <citation type="submission" date="2007-03" db="EMBL/GenBank/DDBJ databases">
        <title>Complete sequence of Desulfotomaculum reducens MI-1.</title>
        <authorList>
            <consortium name="US DOE Joint Genome Institute"/>
            <person name="Copeland A."/>
            <person name="Lucas S."/>
            <person name="Lapidus A."/>
            <person name="Barry K."/>
            <person name="Detter J.C."/>
            <person name="Glavina del Rio T."/>
            <person name="Hammon N."/>
            <person name="Israni S."/>
            <person name="Dalin E."/>
            <person name="Tice H."/>
            <person name="Pitluck S."/>
            <person name="Sims D."/>
            <person name="Brettin T."/>
            <person name="Bruce D."/>
            <person name="Han C."/>
            <person name="Tapia R."/>
            <person name="Schmutz J."/>
            <person name="Larimer F."/>
            <person name="Land M."/>
            <person name="Hauser L."/>
            <person name="Kyrpides N."/>
            <person name="Kim E."/>
            <person name="Tebo B.M."/>
            <person name="Richardson P."/>
        </authorList>
    </citation>
    <scope>NUCLEOTIDE SEQUENCE [LARGE SCALE GENOMIC DNA]</scope>
    <source>
        <strain evidence="11 12">MI-1</strain>
    </source>
</reference>
<evidence type="ECO:0000256" key="6">
    <source>
        <dbReference type="ARBA" id="ARBA00023239"/>
    </source>
</evidence>
<protein>
    <recommendedName>
        <fullName evidence="3 8">6-carboxy-5,6,7,8-tetrahydropterin synthase</fullName>
        <ecNumber evidence="8">4.-.-.-</ecNumber>
    </recommendedName>
</protein>
<evidence type="ECO:0000256" key="4">
    <source>
        <dbReference type="ARBA" id="ARBA00022723"/>
    </source>
</evidence>
<comment type="catalytic activity">
    <reaction evidence="7 8">
        <text>7,8-dihydroneopterin 3'-triphosphate + H2O = 6-carboxy-5,6,7,8-tetrahydropterin + triphosphate + acetaldehyde + 2 H(+)</text>
        <dbReference type="Rhea" id="RHEA:27966"/>
        <dbReference type="ChEBI" id="CHEBI:15343"/>
        <dbReference type="ChEBI" id="CHEBI:15377"/>
        <dbReference type="ChEBI" id="CHEBI:15378"/>
        <dbReference type="ChEBI" id="CHEBI:18036"/>
        <dbReference type="ChEBI" id="CHEBI:58462"/>
        <dbReference type="ChEBI" id="CHEBI:61032"/>
        <dbReference type="EC" id="4.1.2.50"/>
    </reaction>
</comment>
<evidence type="ECO:0000256" key="7">
    <source>
        <dbReference type="ARBA" id="ARBA00048807"/>
    </source>
</evidence>
<dbReference type="PIRSF" id="PIRSF006113">
    <property type="entry name" value="PTP_synth"/>
    <property type="match status" value="1"/>
</dbReference>
<feature type="binding site" evidence="10">
    <location>
        <position position="29"/>
    </location>
    <ligand>
        <name>Zn(2+)</name>
        <dbReference type="ChEBI" id="CHEBI:29105"/>
    </ligand>
</feature>
<keyword evidence="6 8" id="KW-0456">Lyase</keyword>
<feature type="active site" description="Charge relay system" evidence="9">
    <location>
        <position position="67"/>
    </location>
</feature>
<dbReference type="UniPathway" id="UPA00391"/>
<keyword evidence="4 8" id="KW-0479">Metal-binding</keyword>
<dbReference type="SUPFAM" id="SSF55620">
    <property type="entry name" value="Tetrahydrobiopterin biosynthesis enzymes-like"/>
    <property type="match status" value="1"/>
</dbReference>
<organism evidence="11 12">
    <name type="scientific">Desulforamulus reducens (strain ATCC BAA-1160 / DSM 100696 / MI-1)</name>
    <name type="common">Desulfotomaculum reducens</name>
    <dbReference type="NCBI Taxonomy" id="349161"/>
    <lineage>
        <taxon>Bacteria</taxon>
        <taxon>Bacillati</taxon>
        <taxon>Bacillota</taxon>
        <taxon>Clostridia</taxon>
        <taxon>Eubacteriales</taxon>
        <taxon>Peptococcaceae</taxon>
        <taxon>Desulforamulus</taxon>
    </lineage>
</organism>
<evidence type="ECO:0000313" key="12">
    <source>
        <dbReference type="Proteomes" id="UP000001556"/>
    </source>
</evidence>
<evidence type="ECO:0000256" key="3">
    <source>
        <dbReference type="ARBA" id="ARBA00018141"/>
    </source>
</evidence>
<dbReference type="InterPro" id="IPR038418">
    <property type="entry name" value="6-PTP_synth/QueD_sf"/>
</dbReference>
<dbReference type="GO" id="GO:0070497">
    <property type="term" value="F:6-carboxytetrahydropterin synthase activity"/>
    <property type="evidence" value="ECO:0007669"/>
    <property type="project" value="UniProtKB-EC"/>
</dbReference>
<comment type="cofactor">
    <cofactor evidence="8 10">
        <name>Zn(2+)</name>
        <dbReference type="ChEBI" id="CHEBI:29105"/>
    </cofactor>
    <text evidence="8 10">Binds 1 zinc ion per subunit.</text>
</comment>
<dbReference type="GO" id="GO:0046872">
    <property type="term" value="F:metal ion binding"/>
    <property type="evidence" value="ECO:0007669"/>
    <property type="project" value="UniProtKB-KW"/>
</dbReference>
<dbReference type="RefSeq" id="WP_011878093.1">
    <property type="nucleotide sequence ID" value="NC_009253.1"/>
</dbReference>
<dbReference type="NCBIfam" id="TIGR03367">
    <property type="entry name" value="queuosine_QueD"/>
    <property type="match status" value="1"/>
</dbReference>
<evidence type="ECO:0000256" key="1">
    <source>
        <dbReference type="ARBA" id="ARBA00005061"/>
    </source>
</evidence>
<name>A4J5C6_DESRM</name>
<dbReference type="Pfam" id="PF01242">
    <property type="entry name" value="PTPS"/>
    <property type="match status" value="1"/>
</dbReference>
<sequence>MFELTVKNKFSAAHVLCGYPGDCARLHGHTWTVEVKVFGKELNELGMLIDFKDIKKQLATIINEFDHSYINDLPGFGEDGVNPTAENLSYYIFQTLAQRISSIQMGVKLKEVSVWESPDAYATYREDF</sequence>